<evidence type="ECO:0000256" key="9">
    <source>
        <dbReference type="ARBA" id="ARBA00079138"/>
    </source>
</evidence>
<dbReference type="SUPFAM" id="SSF48317">
    <property type="entry name" value="Acid phosphatase/Vanadium-dependent haloperoxidase"/>
    <property type="match status" value="1"/>
</dbReference>
<evidence type="ECO:0000256" key="6">
    <source>
        <dbReference type="ARBA" id="ARBA00023136"/>
    </source>
</evidence>
<dbReference type="EMBL" id="JAOPHQ010005204">
    <property type="protein sequence ID" value="KAK0136195.1"/>
    <property type="molecule type" value="Genomic_DNA"/>
</dbReference>
<dbReference type="PANTHER" id="PTHR10165">
    <property type="entry name" value="LIPID PHOSPHATE PHOSPHATASE"/>
    <property type="match status" value="1"/>
</dbReference>
<name>A0AA47M9R6_MERPO</name>
<dbReference type="Gene3D" id="1.20.144.10">
    <property type="entry name" value="Phosphatidic acid phosphatase type 2/haloperoxidase"/>
    <property type="match status" value="1"/>
</dbReference>
<keyword evidence="16" id="KW-1185">Reference proteome</keyword>
<evidence type="ECO:0000313" key="15">
    <source>
        <dbReference type="EMBL" id="KAK0136195.1"/>
    </source>
</evidence>
<evidence type="ECO:0000259" key="14">
    <source>
        <dbReference type="SMART" id="SM00014"/>
    </source>
</evidence>
<dbReference type="PANTHER" id="PTHR10165:SF13">
    <property type="entry name" value="PHOSPHOLIPID PHOSPHATASE-RELATED PROTEIN TYPE 4"/>
    <property type="match status" value="1"/>
</dbReference>
<evidence type="ECO:0000256" key="3">
    <source>
        <dbReference type="ARBA" id="ARBA00022553"/>
    </source>
</evidence>
<evidence type="ECO:0000256" key="2">
    <source>
        <dbReference type="ARBA" id="ARBA00008816"/>
    </source>
</evidence>
<feature type="compositionally biased region" description="Polar residues" evidence="12">
    <location>
        <begin position="542"/>
        <end position="554"/>
    </location>
</feature>
<dbReference type="FunFam" id="1.20.144.10:FF:000014">
    <property type="entry name" value="Phospholipid phosphatase-related protein type 3"/>
    <property type="match status" value="1"/>
</dbReference>
<organism evidence="15 16">
    <name type="scientific">Merluccius polli</name>
    <name type="common">Benguela hake</name>
    <name type="synonym">Merluccius cadenati</name>
    <dbReference type="NCBI Taxonomy" id="89951"/>
    <lineage>
        <taxon>Eukaryota</taxon>
        <taxon>Metazoa</taxon>
        <taxon>Chordata</taxon>
        <taxon>Craniata</taxon>
        <taxon>Vertebrata</taxon>
        <taxon>Euteleostomi</taxon>
        <taxon>Actinopterygii</taxon>
        <taxon>Neopterygii</taxon>
        <taxon>Teleostei</taxon>
        <taxon>Neoteleostei</taxon>
        <taxon>Acanthomorphata</taxon>
        <taxon>Zeiogadaria</taxon>
        <taxon>Gadariae</taxon>
        <taxon>Gadiformes</taxon>
        <taxon>Gadoidei</taxon>
        <taxon>Merlucciidae</taxon>
        <taxon>Merluccius</taxon>
    </lineage>
</organism>
<feature type="compositionally biased region" description="Polar residues" evidence="12">
    <location>
        <begin position="978"/>
        <end position="996"/>
    </location>
</feature>
<evidence type="ECO:0000256" key="5">
    <source>
        <dbReference type="ARBA" id="ARBA00022989"/>
    </source>
</evidence>
<evidence type="ECO:0000256" key="12">
    <source>
        <dbReference type="SAM" id="MobiDB-lite"/>
    </source>
</evidence>
<comment type="similarity">
    <text evidence="2">Belongs to the PA-phosphatase related phosphoesterase family.</text>
</comment>
<comment type="subcellular location">
    <subcellularLocation>
        <location evidence="1">Membrane</location>
        <topology evidence="1">Multi-pass membrane protein</topology>
    </subcellularLocation>
</comment>
<feature type="region of interest" description="Disordered" evidence="12">
    <location>
        <begin position="667"/>
        <end position="729"/>
    </location>
</feature>
<keyword evidence="7" id="KW-0325">Glycoprotein</keyword>
<feature type="transmembrane region" description="Helical" evidence="13">
    <location>
        <begin position="359"/>
        <end position="378"/>
    </location>
</feature>
<keyword evidence="6 13" id="KW-0472">Membrane</keyword>
<dbReference type="AlphaFoldDB" id="A0AA47M9R6"/>
<evidence type="ECO:0000256" key="8">
    <source>
        <dbReference type="ARBA" id="ARBA00069374"/>
    </source>
</evidence>
<evidence type="ECO:0000256" key="13">
    <source>
        <dbReference type="SAM" id="Phobius"/>
    </source>
</evidence>
<feature type="transmembrane region" description="Helical" evidence="13">
    <location>
        <begin position="335"/>
        <end position="353"/>
    </location>
</feature>
<feature type="compositionally biased region" description="Basic and acidic residues" evidence="12">
    <location>
        <begin position="1013"/>
        <end position="1025"/>
    </location>
</feature>
<feature type="compositionally biased region" description="Polar residues" evidence="12">
    <location>
        <begin position="951"/>
        <end position="961"/>
    </location>
</feature>
<sequence>MKPSLVEIRDSSLSRNSTSFSILIGQNALLSYTSRRSARGSPGVVMEIPDWQVATLPSTNRSAVRMLRVKSRSALSPIRLPQRNRERAWETKNHDENPTTAAYREFAKIKTGIKYDPLSPGYRRDPRALTMSRAKERLKGGKETKDSVTLLPCFYFVELPILASSVVSLYFLELTDFFQPVHSGYSCSDRSLSLPYILPRQEVCPLLLLFSLAFAAPAATILVGEAVLFCYLSRRSGHTEAHINAAGCNFNPYIRRAVRFIGVHVFGLCVTALITDVLQLSTGQHAPYWLAVCRPNLTHINLSSCEDAFILEDICSGPDLSLITTGRKSFPSQHATLAAFAAVYISMYFNAVLTDSAKLLKPVLVFSFVLLAVLSGLTRLIQFRNHPVDVYAGWLLGGAIAVYLGVYAVGNFQPSEDHSRTCPSPPLLREPPLSSLPNVSQSAASNSHQGHHTLGPNQPEPILTRTSSHTLSPNQSEPILTRSSSYREPSSYKRASAEVQVITSPLGNHDNAMAFSSTLPRSHGGSSLEGVEGRVPRRHASSHASMDSTRSKQLLSQWKNRNDNRKLSLQVMDGVRPASGSASSPQRNNMELRCSSEPSAMGLEAELRAGTHLPSATGLEMELRAGAHIPAQYMKLAASSVPLVTQSQLAHNQTHLAHNQTHLTHNQTHQAHNQTHQAHNGTSGLTGGARVSIQSRPGSSQLVHIPEEDNPTPKDQESESEDSMMDGGGSVREKWLRVAEKTTLPCRPLSAGGQPRILQVIALSKQQGLLHSPRSEDGGSIRYRALTDQDSSPPASTTGPGGGGGLERSGSIVRVDAHPEVRSSKPVVKPPSTDGSGSWRWRPPDQRASLRQSAFALNELSDLNRHTDSCDSLKDSSSSLDGRRSVMGTETESDGGGGETEGGDGGGVYANHPHVVHPLHPLHTSNPGNNSHHSSFNNASAASTGAHPHFNPNSSTLTTIRVTPVDGGGAGSDAGSDCQSVASSSRESTLRRTGSVVQERGPSPDPHANQRLYDSDGGNRFHDNPNNRFQDNPNNRYHDNPASYFHDNPNSHFQENPNNRFHDNPNNRFHDNPNNHFHDNPNNRFHDNPNNRFQDNPNSRFHDNPNNRFHDNPNIRFQENPNGRFHDNPNHPNRPPQGFFGRPGPTPPPTLPRPVLSHTPPPTLGLGYKE</sequence>
<evidence type="ECO:0000256" key="7">
    <source>
        <dbReference type="ARBA" id="ARBA00023180"/>
    </source>
</evidence>
<gene>
    <name evidence="15" type="primary">Plppr4_2</name>
    <name evidence="15" type="ORF">N1851_027908</name>
</gene>
<feature type="compositionally biased region" description="Polar residues" evidence="12">
    <location>
        <begin position="692"/>
        <end position="702"/>
    </location>
</feature>
<dbReference type="CDD" id="cd03384">
    <property type="entry name" value="PAP2_wunen"/>
    <property type="match status" value="1"/>
</dbReference>
<dbReference type="GO" id="GO:0005886">
    <property type="term" value="C:plasma membrane"/>
    <property type="evidence" value="ECO:0007669"/>
    <property type="project" value="TreeGrafter"/>
</dbReference>
<keyword evidence="5 13" id="KW-1133">Transmembrane helix</keyword>
<dbReference type="GO" id="GO:0008195">
    <property type="term" value="F:phosphatidate phosphatase activity"/>
    <property type="evidence" value="ECO:0007669"/>
    <property type="project" value="TreeGrafter"/>
</dbReference>
<evidence type="ECO:0000256" key="11">
    <source>
        <dbReference type="ARBA" id="ARBA00081887"/>
    </source>
</evidence>
<evidence type="ECO:0000256" key="10">
    <source>
        <dbReference type="ARBA" id="ARBA00081263"/>
    </source>
</evidence>
<keyword evidence="3" id="KW-0597">Phosphoprotein</keyword>
<feature type="compositionally biased region" description="Low complexity" evidence="12">
    <location>
        <begin position="667"/>
        <end position="680"/>
    </location>
</feature>
<dbReference type="InterPro" id="IPR043216">
    <property type="entry name" value="PAP-like"/>
</dbReference>
<feature type="region of interest" description="Disordered" evidence="12">
    <location>
        <begin position="418"/>
        <end position="492"/>
    </location>
</feature>
<feature type="region of interest" description="Disordered" evidence="12">
    <location>
        <begin position="515"/>
        <end position="554"/>
    </location>
</feature>
<feature type="compositionally biased region" description="Basic and acidic residues" evidence="12">
    <location>
        <begin position="865"/>
        <end position="874"/>
    </location>
</feature>
<feature type="region of interest" description="Disordered" evidence="12">
    <location>
        <begin position="921"/>
        <end position="1170"/>
    </location>
</feature>
<evidence type="ECO:0000313" key="16">
    <source>
        <dbReference type="Proteomes" id="UP001174136"/>
    </source>
</evidence>
<dbReference type="Pfam" id="PF01569">
    <property type="entry name" value="PAP2"/>
    <property type="match status" value="1"/>
</dbReference>
<feature type="region of interest" description="Disordered" evidence="12">
    <location>
        <begin position="785"/>
        <end position="847"/>
    </location>
</feature>
<dbReference type="InterPro" id="IPR000326">
    <property type="entry name" value="PAP2/HPO"/>
</dbReference>
<dbReference type="GO" id="GO:0007165">
    <property type="term" value="P:signal transduction"/>
    <property type="evidence" value="ECO:0007669"/>
    <property type="project" value="TreeGrafter"/>
</dbReference>
<feature type="compositionally biased region" description="Low complexity" evidence="12">
    <location>
        <begin position="1026"/>
        <end position="1035"/>
    </location>
</feature>
<feature type="compositionally biased region" description="Polar residues" evidence="12">
    <location>
        <begin position="464"/>
        <end position="488"/>
    </location>
</feature>
<dbReference type="GO" id="GO:0007409">
    <property type="term" value="P:axonogenesis"/>
    <property type="evidence" value="ECO:0007669"/>
    <property type="project" value="TreeGrafter"/>
</dbReference>
<feature type="compositionally biased region" description="Basic and acidic residues" evidence="12">
    <location>
        <begin position="1100"/>
        <end position="1113"/>
    </location>
</feature>
<dbReference type="SMART" id="SM00014">
    <property type="entry name" value="acidPPc"/>
    <property type="match status" value="1"/>
</dbReference>
<keyword evidence="4 13" id="KW-0812">Transmembrane</keyword>
<feature type="compositionally biased region" description="Basic and acidic residues" evidence="12">
    <location>
        <begin position="705"/>
        <end position="717"/>
    </location>
</feature>
<feature type="domain" description="Phosphatidic acid phosphatase type 2/haloperoxidase" evidence="14">
    <location>
        <begin position="261"/>
        <end position="405"/>
    </location>
</feature>
<feature type="compositionally biased region" description="Polar residues" evidence="12">
    <location>
        <begin position="438"/>
        <end position="448"/>
    </location>
</feature>
<feature type="transmembrane region" description="Helical" evidence="13">
    <location>
        <begin position="206"/>
        <end position="232"/>
    </location>
</feature>
<dbReference type="InterPro" id="IPR036938">
    <property type="entry name" value="PAP2/HPO_sf"/>
</dbReference>
<feature type="region of interest" description="Disordered" evidence="12">
    <location>
        <begin position="865"/>
        <end position="909"/>
    </location>
</feature>
<protein>
    <recommendedName>
        <fullName evidence="8">Phospholipid phosphatase-related protein type 3</fullName>
    </recommendedName>
    <alternativeName>
        <fullName evidence="9">Inactive phospholipid phosphatase PLPPR3</fullName>
    </alternativeName>
    <alternativeName>
        <fullName evidence="10">Lipid phosphate phosphatase-related protein type 3</fullName>
    </alternativeName>
    <alternativeName>
        <fullName evidence="11">Plasticity-related gene 2 protein</fullName>
    </alternativeName>
</protein>
<feature type="compositionally biased region" description="Basic and acidic residues" evidence="12">
    <location>
        <begin position="1060"/>
        <end position="1089"/>
    </location>
</feature>
<dbReference type="GO" id="GO:0046839">
    <property type="term" value="P:phospholipid dephosphorylation"/>
    <property type="evidence" value="ECO:0007669"/>
    <property type="project" value="TreeGrafter"/>
</dbReference>
<feature type="compositionally biased region" description="Low complexity" evidence="12">
    <location>
        <begin position="921"/>
        <end position="946"/>
    </location>
</feature>
<dbReference type="GO" id="GO:0006644">
    <property type="term" value="P:phospholipid metabolic process"/>
    <property type="evidence" value="ECO:0007669"/>
    <property type="project" value="InterPro"/>
</dbReference>
<dbReference type="Proteomes" id="UP001174136">
    <property type="component" value="Unassembled WGS sequence"/>
</dbReference>
<reference evidence="15" key="1">
    <citation type="journal article" date="2023" name="Front. Mar. Sci.">
        <title>A new Merluccius polli reference genome to investigate the effects of global change in West African waters.</title>
        <authorList>
            <person name="Mateo J.L."/>
            <person name="Blanco-Fernandez C."/>
            <person name="Garcia-Vazquez E."/>
            <person name="Machado-Schiaffino G."/>
        </authorList>
    </citation>
    <scope>NUCLEOTIDE SEQUENCE</scope>
    <source>
        <strain evidence="15">C29</strain>
        <tissue evidence="15">Fin</tissue>
    </source>
</reference>
<feature type="compositionally biased region" description="Gly residues" evidence="12">
    <location>
        <begin position="894"/>
        <end position="908"/>
    </location>
</feature>
<evidence type="ECO:0000256" key="4">
    <source>
        <dbReference type="ARBA" id="ARBA00022692"/>
    </source>
</evidence>
<feature type="transmembrane region" description="Helical" evidence="13">
    <location>
        <begin position="148"/>
        <end position="172"/>
    </location>
</feature>
<evidence type="ECO:0000256" key="1">
    <source>
        <dbReference type="ARBA" id="ARBA00004141"/>
    </source>
</evidence>
<proteinExistence type="inferred from homology"/>
<comment type="caution">
    <text evidence="15">The sequence shown here is derived from an EMBL/GenBank/DDBJ whole genome shotgun (WGS) entry which is preliminary data.</text>
</comment>
<feature type="transmembrane region" description="Helical" evidence="13">
    <location>
        <begin position="390"/>
        <end position="410"/>
    </location>
</feature>
<accession>A0AA47M9R6</accession>